<evidence type="ECO:0000313" key="3">
    <source>
        <dbReference type="EMBL" id="CAJ1943082.1"/>
    </source>
</evidence>
<organism evidence="3 4">
    <name type="scientific">Cylindrotheca closterium</name>
    <dbReference type="NCBI Taxonomy" id="2856"/>
    <lineage>
        <taxon>Eukaryota</taxon>
        <taxon>Sar</taxon>
        <taxon>Stramenopiles</taxon>
        <taxon>Ochrophyta</taxon>
        <taxon>Bacillariophyta</taxon>
        <taxon>Bacillariophyceae</taxon>
        <taxon>Bacillariophycidae</taxon>
        <taxon>Bacillariales</taxon>
        <taxon>Bacillariaceae</taxon>
        <taxon>Cylindrotheca</taxon>
    </lineage>
</organism>
<dbReference type="Proteomes" id="UP001295423">
    <property type="component" value="Unassembled WGS sequence"/>
</dbReference>
<feature type="coiled-coil region" evidence="1">
    <location>
        <begin position="542"/>
        <end position="576"/>
    </location>
</feature>
<accession>A0AAD2CTY0</accession>
<feature type="compositionally biased region" description="Acidic residues" evidence="2">
    <location>
        <begin position="107"/>
        <end position="117"/>
    </location>
</feature>
<comment type="caution">
    <text evidence="3">The sequence shown here is derived from an EMBL/GenBank/DDBJ whole genome shotgun (WGS) entry which is preliminary data.</text>
</comment>
<feature type="region of interest" description="Disordered" evidence="2">
    <location>
        <begin position="608"/>
        <end position="628"/>
    </location>
</feature>
<dbReference type="AlphaFoldDB" id="A0AAD2CTY0"/>
<evidence type="ECO:0000313" key="4">
    <source>
        <dbReference type="Proteomes" id="UP001295423"/>
    </source>
</evidence>
<proteinExistence type="predicted"/>
<feature type="region of interest" description="Disordered" evidence="2">
    <location>
        <begin position="1"/>
        <end position="176"/>
    </location>
</feature>
<feature type="region of interest" description="Disordered" evidence="2">
    <location>
        <begin position="431"/>
        <end position="455"/>
    </location>
</feature>
<feature type="compositionally biased region" description="Basic and acidic residues" evidence="2">
    <location>
        <begin position="39"/>
        <end position="62"/>
    </location>
</feature>
<protein>
    <submittedName>
        <fullName evidence="3">Uncharacterized protein</fullName>
    </submittedName>
</protein>
<keyword evidence="1" id="KW-0175">Coiled coil</keyword>
<evidence type="ECO:0000256" key="2">
    <source>
        <dbReference type="SAM" id="MobiDB-lite"/>
    </source>
</evidence>
<feature type="compositionally biased region" description="Acidic residues" evidence="2">
    <location>
        <begin position="320"/>
        <end position="329"/>
    </location>
</feature>
<feature type="compositionally biased region" description="Polar residues" evidence="2">
    <location>
        <begin position="612"/>
        <end position="628"/>
    </location>
</feature>
<feature type="region of interest" description="Disordered" evidence="2">
    <location>
        <begin position="191"/>
        <end position="342"/>
    </location>
</feature>
<keyword evidence="4" id="KW-1185">Reference proteome</keyword>
<feature type="compositionally biased region" description="Acidic residues" evidence="2">
    <location>
        <begin position="88"/>
        <end position="98"/>
    </location>
</feature>
<feature type="region of interest" description="Disordered" evidence="2">
    <location>
        <begin position="376"/>
        <end position="412"/>
    </location>
</feature>
<reference evidence="3" key="1">
    <citation type="submission" date="2023-08" db="EMBL/GenBank/DDBJ databases">
        <authorList>
            <person name="Audoor S."/>
            <person name="Bilcke G."/>
        </authorList>
    </citation>
    <scope>NUCLEOTIDE SEQUENCE</scope>
</reference>
<evidence type="ECO:0000256" key="1">
    <source>
        <dbReference type="SAM" id="Coils"/>
    </source>
</evidence>
<sequence length="628" mass="72650">MHQAEAFIPSSLSRAGRSRIHSSSRTCLSESRRPINSRYSDEGAKEEDRYWEEYPAGSKEEIELNEMSLPKDMDEYYDETSSIARYGDDDDYEEVIENNEDRYFDKYDDDYSDEEADPGNFWSNPSGGVDRPIPSRRRQGSLQQPRPRGYSAEGKRRPPARRSPIRMNGSSVPNPAKDFYERLFWYGFDADDTEGVGDKTVFGGTKGKFNGLSFKEASETSPYQGPNRQPRRRGDNEYYEDGYGIDDYGEGYYETPGDRPRSMKPPSDTPYPRADRAGRGDRQRRRTNRQQSNEFDDRFESENPGDWVSKSVSSWFTGSEDNDEDDDFDDRSSKRRRRKESSTFSPFNIVDRFFGVDRDEMQYKADIYNEKMGLGMKRRSSFRNGSRERTRRQTPRRPGYAYKYDEEDEEELNPIVDIGMDTPVEDASETVDVQNTEAEMPSMSTRKRKEKTWEERSLAVERVPPAGISAWGPSGEMPCDARTKAIMDALEDIQTARQKLERRLKKEALAKEEIMILKVDAELQRRKLRNSESDPFLLQEQLRQIEFEMDDASRELRRARTSTELARDQLETFEERHWALLRFYDPEKAGQQVEAALLELGEVEPAARLSDPNVSVKSTEANDSVDSA</sequence>
<dbReference type="EMBL" id="CAKOGP040001112">
    <property type="protein sequence ID" value="CAJ1943082.1"/>
    <property type="molecule type" value="Genomic_DNA"/>
</dbReference>
<name>A0AAD2CTY0_9STRA</name>
<gene>
    <name evidence="3" type="ORF">CYCCA115_LOCUS8268</name>
</gene>
<feature type="compositionally biased region" description="Acidic residues" evidence="2">
    <location>
        <begin position="237"/>
        <end position="249"/>
    </location>
</feature>